<keyword evidence="2" id="KW-0548">Nucleotidyltransferase</keyword>
<evidence type="ECO:0000313" key="2">
    <source>
        <dbReference type="EMBL" id="KAF4119494.1"/>
    </source>
</evidence>
<evidence type="ECO:0000256" key="1">
    <source>
        <dbReference type="SAM" id="MobiDB-lite"/>
    </source>
</evidence>
<dbReference type="InterPro" id="IPR014729">
    <property type="entry name" value="Rossmann-like_a/b/a_fold"/>
</dbReference>
<dbReference type="Proteomes" id="UP000749293">
    <property type="component" value="Unassembled WGS sequence"/>
</dbReference>
<feature type="compositionally biased region" description="Low complexity" evidence="1">
    <location>
        <begin position="264"/>
        <end position="280"/>
    </location>
</feature>
<dbReference type="GO" id="GO:0000309">
    <property type="term" value="F:nicotinamide-nucleotide adenylyltransferase activity"/>
    <property type="evidence" value="ECO:0007669"/>
    <property type="project" value="TreeGrafter"/>
</dbReference>
<sequence length="343" mass="36724">MSRDPRLLADYFSRSLTSFTSSGEQFRVLCTLLPRNGNGAAQDEDDYIPKVLQPQQSVQDVIVLDSSFNPPTTAHAAMARSAAAAAASAAAASQHIHQTSRTRILLLLAVENADKAPRPASFPLRLCMMEGFGRELLASVRTDAPSTGLEAVDVGVTSRPFFHQKALAIAASGFYRGGTTSASPSWSPGPGPSRGGTEGESGCEMTFLAGYDTLVRIFNPRYYAGTGGMRAALDPFFRSARLRVTMRTDGEWGGREEQSMYLGRLGRSSSPSPSSVAGEADGADGGETDGIEEDWVRRVEMVDGIGGSVSSSRVRQAVEVQGDVDGLVDGEVRMWIEREGLYR</sequence>
<evidence type="ECO:0000313" key="3">
    <source>
        <dbReference type="Proteomes" id="UP000749293"/>
    </source>
</evidence>
<organism evidence="2 3">
    <name type="scientific">Geosmithia morbida</name>
    <dbReference type="NCBI Taxonomy" id="1094350"/>
    <lineage>
        <taxon>Eukaryota</taxon>
        <taxon>Fungi</taxon>
        <taxon>Dikarya</taxon>
        <taxon>Ascomycota</taxon>
        <taxon>Pezizomycotina</taxon>
        <taxon>Sordariomycetes</taxon>
        <taxon>Hypocreomycetidae</taxon>
        <taxon>Hypocreales</taxon>
        <taxon>Bionectriaceae</taxon>
        <taxon>Geosmithia</taxon>
    </lineage>
</organism>
<name>A0A9P5D2G7_9HYPO</name>
<dbReference type="OrthoDB" id="5591297at2759"/>
<feature type="region of interest" description="Disordered" evidence="1">
    <location>
        <begin position="264"/>
        <end position="289"/>
    </location>
</feature>
<gene>
    <name evidence="2" type="ORF">GMORB2_4624</name>
</gene>
<dbReference type="AlphaFoldDB" id="A0A9P5D2G7"/>
<dbReference type="GeneID" id="55970852"/>
<dbReference type="GO" id="GO:0005634">
    <property type="term" value="C:nucleus"/>
    <property type="evidence" value="ECO:0007669"/>
    <property type="project" value="TreeGrafter"/>
</dbReference>
<dbReference type="PANTHER" id="PTHR31285">
    <property type="entry name" value="NICOTINAMIDE MONONUCLEOTIDE ADENYLYLTRANSFERASE"/>
    <property type="match status" value="1"/>
</dbReference>
<dbReference type="RefSeq" id="XP_035318146.1">
    <property type="nucleotide sequence ID" value="XM_035466598.1"/>
</dbReference>
<dbReference type="PANTHER" id="PTHR31285:SF0">
    <property type="entry name" value="NICOTINAMIDE MONONUCLEOTIDE ADENYLYLTRANSFERASE"/>
    <property type="match status" value="1"/>
</dbReference>
<keyword evidence="2" id="KW-0808">Transferase</keyword>
<dbReference type="Gene3D" id="3.40.50.620">
    <property type="entry name" value="HUPs"/>
    <property type="match status" value="1"/>
</dbReference>
<proteinExistence type="predicted"/>
<dbReference type="EMBL" id="JAANYQ010000023">
    <property type="protein sequence ID" value="KAF4119494.1"/>
    <property type="molecule type" value="Genomic_DNA"/>
</dbReference>
<reference evidence="2" key="1">
    <citation type="submission" date="2020-03" db="EMBL/GenBank/DDBJ databases">
        <title>Site-based positive gene gene selection in Geosmithia morbida across the United States reveals a broad range of putative effectors and factors for local host and environmental adapation.</title>
        <authorList>
            <person name="Onufrak A."/>
            <person name="Murdoch R.W."/>
            <person name="Gazis R."/>
            <person name="Huff M."/>
            <person name="Staton M."/>
            <person name="Klingeman W."/>
            <person name="Hadziabdic D."/>
        </authorList>
    </citation>
    <scope>NUCLEOTIDE SEQUENCE</scope>
    <source>
        <strain evidence="2">1262</strain>
    </source>
</reference>
<dbReference type="SUPFAM" id="SSF52374">
    <property type="entry name" value="Nucleotidylyl transferase"/>
    <property type="match status" value="1"/>
</dbReference>
<comment type="caution">
    <text evidence="2">The sequence shown here is derived from an EMBL/GenBank/DDBJ whole genome shotgun (WGS) entry which is preliminary data.</text>
</comment>
<dbReference type="GO" id="GO:0005737">
    <property type="term" value="C:cytoplasm"/>
    <property type="evidence" value="ECO:0007669"/>
    <property type="project" value="TreeGrafter"/>
</dbReference>
<accession>A0A9P5D2G7</accession>
<feature type="region of interest" description="Disordered" evidence="1">
    <location>
        <begin position="180"/>
        <end position="201"/>
    </location>
</feature>
<dbReference type="GO" id="GO:0016887">
    <property type="term" value="F:ATP hydrolysis activity"/>
    <property type="evidence" value="ECO:0007669"/>
    <property type="project" value="TreeGrafter"/>
</dbReference>
<protein>
    <submittedName>
        <fullName evidence="2">Nicotinamide-nucleotide adenylyltransferase</fullName>
    </submittedName>
</protein>
<keyword evidence="3" id="KW-1185">Reference proteome</keyword>